<sequence>MFVNFIALILHYRIYNLLKKHDLLKRYSPEDVITHLERVYMLKIGDDWRISEIPKKTNDIIEALEIPIMQKSGS</sequence>
<dbReference type="EMBL" id="AUZX01002808">
    <property type="protein sequence ID" value="EQD75681.1"/>
    <property type="molecule type" value="Genomic_DNA"/>
</dbReference>
<reference evidence="1" key="1">
    <citation type="submission" date="2013-08" db="EMBL/GenBank/DDBJ databases">
        <authorList>
            <person name="Mendez C."/>
            <person name="Richter M."/>
            <person name="Ferrer M."/>
            <person name="Sanchez J."/>
        </authorList>
    </citation>
    <scope>NUCLEOTIDE SEQUENCE</scope>
</reference>
<proteinExistence type="predicted"/>
<dbReference type="AlphaFoldDB" id="T1BS08"/>
<comment type="caution">
    <text evidence="1">The sequence shown here is derived from an EMBL/GenBank/DDBJ whole genome shotgun (WGS) entry which is preliminary data.</text>
</comment>
<gene>
    <name evidence="1" type="ORF">B1A_03843</name>
</gene>
<evidence type="ECO:0000313" key="1">
    <source>
        <dbReference type="EMBL" id="EQD75681.1"/>
    </source>
</evidence>
<accession>T1BS08</accession>
<name>T1BS08_9ZZZZ</name>
<reference evidence="1" key="2">
    <citation type="journal article" date="2014" name="ISME J.">
        <title>Microbial stratification in low pH oxic and suboxic macroscopic growths along an acid mine drainage.</title>
        <authorList>
            <person name="Mendez-Garcia C."/>
            <person name="Mesa V."/>
            <person name="Sprenger R.R."/>
            <person name="Richter M."/>
            <person name="Diez M.S."/>
            <person name="Solano J."/>
            <person name="Bargiela R."/>
            <person name="Golyshina O.V."/>
            <person name="Manteca A."/>
            <person name="Ramos J.L."/>
            <person name="Gallego J.R."/>
            <person name="Llorente I."/>
            <person name="Martins Dos Santos V.A."/>
            <person name="Jensen O.N."/>
            <person name="Pelaez A.I."/>
            <person name="Sanchez J."/>
            <person name="Ferrer M."/>
        </authorList>
    </citation>
    <scope>NUCLEOTIDE SEQUENCE</scope>
</reference>
<protein>
    <submittedName>
        <fullName evidence="1">Uncharacterized protein</fullName>
    </submittedName>
</protein>
<organism evidence="1">
    <name type="scientific">mine drainage metagenome</name>
    <dbReference type="NCBI Taxonomy" id="410659"/>
    <lineage>
        <taxon>unclassified sequences</taxon>
        <taxon>metagenomes</taxon>
        <taxon>ecological metagenomes</taxon>
    </lineage>
</organism>